<dbReference type="InterPro" id="IPR028098">
    <property type="entry name" value="Glyco_trans_4-like_N"/>
</dbReference>
<evidence type="ECO:0000259" key="4">
    <source>
        <dbReference type="Pfam" id="PF13439"/>
    </source>
</evidence>
<proteinExistence type="predicted"/>
<evidence type="ECO:0000256" key="1">
    <source>
        <dbReference type="ARBA" id="ARBA00022676"/>
    </source>
</evidence>
<dbReference type="Proteomes" id="UP000253094">
    <property type="component" value="Unassembled WGS sequence"/>
</dbReference>
<feature type="domain" description="Glycosyltransferase subfamily 4-like N-terminal" evidence="4">
    <location>
        <begin position="28"/>
        <end position="183"/>
    </location>
</feature>
<keyword evidence="1" id="KW-0328">Glycosyltransferase</keyword>
<sequence>MSADRPLGGRHVLIVSRRDVGHPQAGDAERYLHRIARLWVRWGTHVTWAATRPPGAAAHEVIDGIEVLRSGEALGMYPRTVLRLLRRGERFDAVVDCTSRMAFAVAMISGRRLPVVQVVHDDSRPPAPAGRFSLTAALEGLLAGPLARWSRRDRAVAAPSASTRHELRRRRGFRGPIFVVPAGAPASTRPTGPPSPPARPAGGSSSPARPAAGPSSLTRPAAGPSEQGSPMPGERWERSARLLAGVVAHQLGGDRSRRRGRAERRYARSDLATLVRYPAGPVPVPGHRLRASDEVGVSGGTVSLLLNGCDEFDALGVLDRLGVEDALIRVATWEDLLAGPQGTSPVPPGLDSGRSFTGTSKG</sequence>
<feature type="compositionally biased region" description="Low complexity" evidence="3">
    <location>
        <begin position="200"/>
        <end position="216"/>
    </location>
</feature>
<evidence type="ECO:0000256" key="3">
    <source>
        <dbReference type="SAM" id="MobiDB-lite"/>
    </source>
</evidence>
<keyword evidence="6" id="KW-1185">Reference proteome</keyword>
<evidence type="ECO:0000256" key="2">
    <source>
        <dbReference type="ARBA" id="ARBA00022679"/>
    </source>
</evidence>
<name>A0A367FU13_9ACTN</name>
<dbReference type="EMBL" id="QOIL01000001">
    <property type="protein sequence ID" value="RCG33282.1"/>
    <property type="molecule type" value="Genomic_DNA"/>
</dbReference>
<gene>
    <name evidence="5" type="ORF">DQ384_02330</name>
</gene>
<dbReference type="GO" id="GO:0016757">
    <property type="term" value="F:glycosyltransferase activity"/>
    <property type="evidence" value="ECO:0007669"/>
    <property type="project" value="UniProtKB-KW"/>
</dbReference>
<dbReference type="Gene3D" id="3.40.50.2000">
    <property type="entry name" value="Glycogen Phosphorylase B"/>
    <property type="match status" value="1"/>
</dbReference>
<dbReference type="AlphaFoldDB" id="A0A367FU13"/>
<evidence type="ECO:0000313" key="6">
    <source>
        <dbReference type="Proteomes" id="UP000253094"/>
    </source>
</evidence>
<accession>A0A367FU13</accession>
<dbReference type="SUPFAM" id="SSF53756">
    <property type="entry name" value="UDP-Glycosyltransferase/glycogen phosphorylase"/>
    <property type="match status" value="1"/>
</dbReference>
<comment type="caution">
    <text evidence="5">The sequence shown here is derived from an EMBL/GenBank/DDBJ whole genome shotgun (WGS) entry which is preliminary data.</text>
</comment>
<feature type="compositionally biased region" description="Low complexity" evidence="3">
    <location>
        <begin position="181"/>
        <end position="190"/>
    </location>
</feature>
<feature type="region of interest" description="Disordered" evidence="3">
    <location>
        <begin position="178"/>
        <end position="234"/>
    </location>
</feature>
<feature type="region of interest" description="Disordered" evidence="3">
    <location>
        <begin position="338"/>
        <end position="362"/>
    </location>
</feature>
<protein>
    <recommendedName>
        <fullName evidence="4">Glycosyltransferase subfamily 4-like N-terminal domain-containing protein</fullName>
    </recommendedName>
</protein>
<organism evidence="5 6">
    <name type="scientific">Sphaerisporangium album</name>
    <dbReference type="NCBI Taxonomy" id="509200"/>
    <lineage>
        <taxon>Bacteria</taxon>
        <taxon>Bacillati</taxon>
        <taxon>Actinomycetota</taxon>
        <taxon>Actinomycetes</taxon>
        <taxon>Streptosporangiales</taxon>
        <taxon>Streptosporangiaceae</taxon>
        <taxon>Sphaerisporangium</taxon>
    </lineage>
</organism>
<evidence type="ECO:0000313" key="5">
    <source>
        <dbReference type="EMBL" id="RCG33282.1"/>
    </source>
</evidence>
<reference evidence="5 6" key="1">
    <citation type="submission" date="2018-06" db="EMBL/GenBank/DDBJ databases">
        <title>Sphaerisporangium craniellae sp. nov., isolated from a marine sponge in the South China Sea.</title>
        <authorList>
            <person name="Li L."/>
        </authorList>
    </citation>
    <scope>NUCLEOTIDE SEQUENCE [LARGE SCALE GENOMIC DNA]</scope>
    <source>
        <strain evidence="5 6">CCTCC AA 208026</strain>
    </source>
</reference>
<keyword evidence="2" id="KW-0808">Transferase</keyword>
<dbReference type="Pfam" id="PF13439">
    <property type="entry name" value="Glyco_transf_4"/>
    <property type="match status" value="1"/>
</dbReference>